<reference evidence="2" key="1">
    <citation type="submission" date="2021-01" db="EMBL/GenBank/DDBJ databases">
        <authorList>
            <person name="Corre E."/>
            <person name="Pelletier E."/>
            <person name="Niang G."/>
            <person name="Scheremetjew M."/>
            <person name="Finn R."/>
            <person name="Kale V."/>
            <person name="Holt S."/>
            <person name="Cochrane G."/>
            <person name="Meng A."/>
            <person name="Brown T."/>
            <person name="Cohen L."/>
        </authorList>
    </citation>
    <scope>NUCLEOTIDE SEQUENCE</scope>
    <source>
        <strain evidence="2">CCMP125</strain>
    </source>
</reference>
<feature type="compositionally biased region" description="Basic and acidic residues" evidence="1">
    <location>
        <begin position="87"/>
        <end position="104"/>
    </location>
</feature>
<evidence type="ECO:0008006" key="3">
    <source>
        <dbReference type="Google" id="ProtNLM"/>
    </source>
</evidence>
<dbReference type="AlphaFoldDB" id="A0A7S2YEV3"/>
<feature type="compositionally biased region" description="Acidic residues" evidence="1">
    <location>
        <begin position="1"/>
        <end position="18"/>
    </location>
</feature>
<name>A0A7S2YEV3_9STRA</name>
<accession>A0A7S2YEV3</accession>
<dbReference type="PANTHER" id="PTHR13011">
    <property type="entry name" value="TFIIF-ALPHA"/>
    <property type="match status" value="1"/>
</dbReference>
<protein>
    <recommendedName>
        <fullName evidence="3">Transcription initiation factor IIF subunit alpha</fullName>
    </recommendedName>
</protein>
<dbReference type="GO" id="GO:0006367">
    <property type="term" value="P:transcription initiation at RNA polymerase II promoter"/>
    <property type="evidence" value="ECO:0007669"/>
    <property type="project" value="InterPro"/>
</dbReference>
<sequence>MDYDANEQFDDDDVDLGEAEQIIDSSGFKDDDIDDEMDDSDEEDGDVQDGGAEGLASLAGFKALLAKARGETPPETEANPVQAKQAADQKRADNRKREKVDHMSKIIAADEKARLDAERKAAQQRGGVIPNPGQSADDAAMNTADAEMMDAAAAPQEQQPTAAAPKETPLVDANGFRIITLEAVRREIWLNHGSIPMKRLMKIFEVKKKSAQERQDKFREVVKELCTMKQDPVNGRMLVLKQHYSKG</sequence>
<evidence type="ECO:0000313" key="2">
    <source>
        <dbReference type="EMBL" id="CAD9972488.1"/>
    </source>
</evidence>
<dbReference type="GO" id="GO:0005674">
    <property type="term" value="C:transcription factor TFIIF complex"/>
    <property type="evidence" value="ECO:0007669"/>
    <property type="project" value="TreeGrafter"/>
</dbReference>
<dbReference type="GO" id="GO:0032968">
    <property type="term" value="P:positive regulation of transcription elongation by RNA polymerase II"/>
    <property type="evidence" value="ECO:0007669"/>
    <property type="project" value="InterPro"/>
</dbReference>
<feature type="region of interest" description="Disordered" evidence="1">
    <location>
        <begin position="116"/>
        <end position="138"/>
    </location>
</feature>
<feature type="compositionally biased region" description="Acidic residues" evidence="1">
    <location>
        <begin position="31"/>
        <end position="47"/>
    </location>
</feature>
<dbReference type="PANTHER" id="PTHR13011:SF0">
    <property type="entry name" value="GENERAL TRANSCRIPTION FACTOR IIF SUBUNIT 1"/>
    <property type="match status" value="1"/>
</dbReference>
<dbReference type="InterPro" id="IPR008851">
    <property type="entry name" value="TFIIF-alpha"/>
</dbReference>
<organism evidence="2">
    <name type="scientific">Entomoneis paludosa</name>
    <dbReference type="NCBI Taxonomy" id="265537"/>
    <lineage>
        <taxon>Eukaryota</taxon>
        <taxon>Sar</taxon>
        <taxon>Stramenopiles</taxon>
        <taxon>Ochrophyta</taxon>
        <taxon>Bacillariophyta</taxon>
        <taxon>Bacillariophyceae</taxon>
        <taxon>Bacillariophycidae</taxon>
        <taxon>Entomoneidaceae</taxon>
        <taxon>Entomoneis</taxon>
    </lineage>
</organism>
<feature type="region of interest" description="Disordered" evidence="1">
    <location>
        <begin position="1"/>
        <end position="54"/>
    </location>
</feature>
<evidence type="ECO:0000256" key="1">
    <source>
        <dbReference type="SAM" id="MobiDB-lite"/>
    </source>
</evidence>
<dbReference type="GO" id="GO:0001096">
    <property type="term" value="F:TFIIF-class transcription factor complex binding"/>
    <property type="evidence" value="ECO:0007669"/>
    <property type="project" value="TreeGrafter"/>
</dbReference>
<dbReference type="GO" id="GO:0016251">
    <property type="term" value="F:RNA polymerase II general transcription initiation factor activity"/>
    <property type="evidence" value="ECO:0007669"/>
    <property type="project" value="TreeGrafter"/>
</dbReference>
<dbReference type="EMBL" id="HBHT01022373">
    <property type="protein sequence ID" value="CAD9972488.1"/>
    <property type="molecule type" value="Transcribed_RNA"/>
</dbReference>
<proteinExistence type="predicted"/>
<dbReference type="GO" id="GO:0003677">
    <property type="term" value="F:DNA binding"/>
    <property type="evidence" value="ECO:0007669"/>
    <property type="project" value="InterPro"/>
</dbReference>
<feature type="region of interest" description="Disordered" evidence="1">
    <location>
        <begin position="66"/>
        <end position="104"/>
    </location>
</feature>
<gene>
    <name evidence="2" type="ORF">APAL1065_LOCUS15005</name>
</gene>